<dbReference type="EMBL" id="LAZR01000812">
    <property type="protein sequence ID" value="KKN57242.1"/>
    <property type="molecule type" value="Genomic_DNA"/>
</dbReference>
<dbReference type="Pfam" id="PF04290">
    <property type="entry name" value="DctQ"/>
    <property type="match status" value="1"/>
</dbReference>
<sequence length="191" mass="21006">MQDRIDPNSAVNAPVDIDAPKGAIPEAGLLGRGIDRIGIIFAFAILASAAILGIEVVLRYVFNAPTIWAHETVIFLNATAFVYGGLYVVSRDAHIRVVLIYDYLSAPWRRIFNVVISLTCLVATSFFGWAAWQSLVRAVWTPTGAIRLESSGSAWDPPTPGMLKIFLFTILVVMAVQFAVLAFNYMTKQDR</sequence>
<keyword evidence="2" id="KW-0813">Transport</keyword>
<feature type="domain" description="Tripartite ATP-independent periplasmic transporters DctQ component" evidence="9">
    <location>
        <begin position="50"/>
        <end position="181"/>
    </location>
</feature>
<evidence type="ECO:0000256" key="1">
    <source>
        <dbReference type="ARBA" id="ARBA00004429"/>
    </source>
</evidence>
<comment type="subcellular location">
    <subcellularLocation>
        <location evidence="1">Cell inner membrane</location>
        <topology evidence="1">Multi-pass membrane protein</topology>
    </subcellularLocation>
</comment>
<reference evidence="10" key="1">
    <citation type="journal article" date="2015" name="Nature">
        <title>Complex archaea that bridge the gap between prokaryotes and eukaryotes.</title>
        <authorList>
            <person name="Spang A."/>
            <person name="Saw J.H."/>
            <person name="Jorgensen S.L."/>
            <person name="Zaremba-Niedzwiedzka K."/>
            <person name="Martijn J."/>
            <person name="Lind A.E."/>
            <person name="van Eijk R."/>
            <person name="Schleper C."/>
            <person name="Guy L."/>
            <person name="Ettema T.J."/>
        </authorList>
    </citation>
    <scope>NUCLEOTIDE SEQUENCE</scope>
</reference>
<name>A0A0F9S4N2_9ZZZZ</name>
<feature type="transmembrane region" description="Helical" evidence="8">
    <location>
        <begin position="111"/>
        <end position="132"/>
    </location>
</feature>
<feature type="transmembrane region" description="Helical" evidence="8">
    <location>
        <begin position="68"/>
        <end position="90"/>
    </location>
</feature>
<keyword evidence="5 8" id="KW-0812">Transmembrane</keyword>
<evidence type="ECO:0000259" key="9">
    <source>
        <dbReference type="Pfam" id="PF04290"/>
    </source>
</evidence>
<evidence type="ECO:0000256" key="4">
    <source>
        <dbReference type="ARBA" id="ARBA00022519"/>
    </source>
</evidence>
<evidence type="ECO:0000256" key="7">
    <source>
        <dbReference type="ARBA" id="ARBA00023136"/>
    </source>
</evidence>
<keyword evidence="7 8" id="KW-0472">Membrane</keyword>
<dbReference type="PANTHER" id="PTHR35011">
    <property type="entry name" value="2,3-DIKETO-L-GULONATE TRAP TRANSPORTER SMALL PERMEASE PROTEIN YIAM"/>
    <property type="match status" value="1"/>
</dbReference>
<keyword evidence="6 8" id="KW-1133">Transmembrane helix</keyword>
<proteinExistence type="predicted"/>
<evidence type="ECO:0000313" key="10">
    <source>
        <dbReference type="EMBL" id="KKN57242.1"/>
    </source>
</evidence>
<protein>
    <recommendedName>
        <fullName evidence="9">Tripartite ATP-independent periplasmic transporters DctQ component domain-containing protein</fullName>
    </recommendedName>
</protein>
<comment type="caution">
    <text evidence="10">The sequence shown here is derived from an EMBL/GenBank/DDBJ whole genome shotgun (WGS) entry which is preliminary data.</text>
</comment>
<evidence type="ECO:0000256" key="8">
    <source>
        <dbReference type="SAM" id="Phobius"/>
    </source>
</evidence>
<evidence type="ECO:0000256" key="6">
    <source>
        <dbReference type="ARBA" id="ARBA00022989"/>
    </source>
</evidence>
<accession>A0A0F9S4N2</accession>
<organism evidence="10">
    <name type="scientific">marine sediment metagenome</name>
    <dbReference type="NCBI Taxonomy" id="412755"/>
    <lineage>
        <taxon>unclassified sequences</taxon>
        <taxon>metagenomes</taxon>
        <taxon>ecological metagenomes</taxon>
    </lineage>
</organism>
<evidence type="ECO:0000256" key="2">
    <source>
        <dbReference type="ARBA" id="ARBA00022448"/>
    </source>
</evidence>
<dbReference type="InterPro" id="IPR055348">
    <property type="entry name" value="DctQ"/>
</dbReference>
<feature type="transmembrane region" description="Helical" evidence="8">
    <location>
        <begin position="165"/>
        <end position="186"/>
    </location>
</feature>
<evidence type="ECO:0000256" key="3">
    <source>
        <dbReference type="ARBA" id="ARBA00022475"/>
    </source>
</evidence>
<gene>
    <name evidence="10" type="ORF">LCGC14_0564130</name>
</gene>
<feature type="transmembrane region" description="Helical" evidence="8">
    <location>
        <begin position="39"/>
        <end position="62"/>
    </location>
</feature>
<dbReference type="AlphaFoldDB" id="A0A0F9S4N2"/>
<keyword evidence="4" id="KW-0997">Cell inner membrane</keyword>
<dbReference type="InterPro" id="IPR007387">
    <property type="entry name" value="TRAP_DctQ"/>
</dbReference>
<evidence type="ECO:0000256" key="5">
    <source>
        <dbReference type="ARBA" id="ARBA00022692"/>
    </source>
</evidence>
<keyword evidence="3" id="KW-1003">Cell membrane</keyword>
<dbReference type="GO" id="GO:0005886">
    <property type="term" value="C:plasma membrane"/>
    <property type="evidence" value="ECO:0007669"/>
    <property type="project" value="UniProtKB-SubCell"/>
</dbReference>